<comment type="cofactor">
    <cofactor evidence="1">
        <name>Mg(2+)</name>
        <dbReference type="ChEBI" id="CHEBI:18420"/>
    </cofactor>
</comment>
<dbReference type="PANTHER" id="PTHR43046:SF12">
    <property type="entry name" value="GDP-MANNOSE MANNOSYL HYDROLASE"/>
    <property type="match status" value="1"/>
</dbReference>
<organism evidence="5 6">
    <name type="scientific">Streptomyces hesseae</name>
    <dbReference type="NCBI Taxonomy" id="3075519"/>
    <lineage>
        <taxon>Bacteria</taxon>
        <taxon>Bacillati</taxon>
        <taxon>Actinomycetota</taxon>
        <taxon>Actinomycetes</taxon>
        <taxon>Kitasatosporales</taxon>
        <taxon>Streptomycetaceae</taxon>
        <taxon>Streptomyces</taxon>
    </lineage>
</organism>
<feature type="domain" description="Nudix hydrolase" evidence="4">
    <location>
        <begin position="42"/>
        <end position="177"/>
    </location>
</feature>
<gene>
    <name evidence="5" type="ORF">RM609_00205</name>
</gene>
<accession>A0ABU2SHI5</accession>
<dbReference type="GO" id="GO:0016787">
    <property type="term" value="F:hydrolase activity"/>
    <property type="evidence" value="ECO:0007669"/>
    <property type="project" value="UniProtKB-KW"/>
</dbReference>
<name>A0ABU2SHI5_9ACTN</name>
<protein>
    <submittedName>
        <fullName evidence="5">NUDIX hydrolase</fullName>
        <ecNumber evidence="5">3.6.-.-</ecNumber>
    </submittedName>
</protein>
<comment type="caution">
    <text evidence="5">The sequence shown here is derived from an EMBL/GenBank/DDBJ whole genome shotgun (WGS) entry which is preliminary data.</text>
</comment>
<evidence type="ECO:0000313" key="6">
    <source>
        <dbReference type="Proteomes" id="UP001180531"/>
    </source>
</evidence>
<dbReference type="InterPro" id="IPR015797">
    <property type="entry name" value="NUDIX_hydrolase-like_dom_sf"/>
</dbReference>
<keyword evidence="2 5" id="KW-0378">Hydrolase</keyword>
<dbReference type="EMBL" id="JAVRFI010000001">
    <property type="protein sequence ID" value="MDT0447530.1"/>
    <property type="molecule type" value="Genomic_DNA"/>
</dbReference>
<evidence type="ECO:0000313" key="5">
    <source>
        <dbReference type="EMBL" id="MDT0447530.1"/>
    </source>
</evidence>
<keyword evidence="3" id="KW-0460">Magnesium</keyword>
<reference evidence="5" key="1">
    <citation type="submission" date="2024-05" db="EMBL/GenBank/DDBJ databases">
        <title>30 novel species of actinomycetes from the DSMZ collection.</title>
        <authorList>
            <person name="Nouioui I."/>
        </authorList>
    </citation>
    <scope>NUCLEOTIDE SEQUENCE</scope>
    <source>
        <strain evidence="5">DSM 40473</strain>
    </source>
</reference>
<dbReference type="EC" id="3.6.-.-" evidence="5"/>
<evidence type="ECO:0000256" key="2">
    <source>
        <dbReference type="ARBA" id="ARBA00022801"/>
    </source>
</evidence>
<evidence type="ECO:0000256" key="1">
    <source>
        <dbReference type="ARBA" id="ARBA00001946"/>
    </source>
</evidence>
<dbReference type="InterPro" id="IPR000086">
    <property type="entry name" value="NUDIX_hydrolase_dom"/>
</dbReference>
<sequence>MAHDIQEPLRGWSRLSSHVVHQGGHLTLHHERVLQPDGTEGTYDRVTIADGARTVAVDARGRVALVEDACYPLGRRLLHVPGGAIAEGECPREAARRECEEETGRSPGTLRLLTVYHPLPARTSAVTHLYLGTDLRPGAGLHRDPTEAGMTVRWIPLDDAVAAVRAGEITEAGSAIGLLLAVSALARQE</sequence>
<proteinExistence type="predicted"/>
<dbReference type="RefSeq" id="WP_311606820.1">
    <property type="nucleotide sequence ID" value="NZ_JAVRFI010000001.1"/>
</dbReference>
<keyword evidence="6" id="KW-1185">Reference proteome</keyword>
<evidence type="ECO:0000259" key="4">
    <source>
        <dbReference type="PROSITE" id="PS51462"/>
    </source>
</evidence>
<dbReference type="PROSITE" id="PS51462">
    <property type="entry name" value="NUDIX"/>
    <property type="match status" value="1"/>
</dbReference>
<evidence type="ECO:0000256" key="3">
    <source>
        <dbReference type="ARBA" id="ARBA00022842"/>
    </source>
</evidence>
<dbReference type="PANTHER" id="PTHR43046">
    <property type="entry name" value="GDP-MANNOSE MANNOSYL HYDROLASE"/>
    <property type="match status" value="1"/>
</dbReference>
<dbReference type="Gene3D" id="3.90.79.10">
    <property type="entry name" value="Nucleoside Triphosphate Pyrophosphohydrolase"/>
    <property type="match status" value="1"/>
</dbReference>
<dbReference type="SUPFAM" id="SSF55811">
    <property type="entry name" value="Nudix"/>
    <property type="match status" value="1"/>
</dbReference>
<dbReference type="Pfam" id="PF00293">
    <property type="entry name" value="NUDIX"/>
    <property type="match status" value="1"/>
</dbReference>
<dbReference type="Proteomes" id="UP001180531">
    <property type="component" value="Unassembled WGS sequence"/>
</dbReference>